<dbReference type="SUPFAM" id="SSF46689">
    <property type="entry name" value="Homeodomain-like"/>
    <property type="match status" value="1"/>
</dbReference>
<feature type="DNA-binding region" description="Homeobox" evidence="2">
    <location>
        <begin position="116"/>
        <end position="163"/>
    </location>
</feature>
<reference evidence="6 7" key="1">
    <citation type="journal article" date="2015" name="Parasit. Vectors">
        <title>Draft genome of the scabies mite.</title>
        <authorList>
            <person name="Rider S.D.Jr."/>
            <person name="Morgan M.S."/>
            <person name="Arlian L.G."/>
        </authorList>
    </citation>
    <scope>NUCLEOTIDE SEQUENCE [LARGE SCALE GENOMIC DNA]</scope>
    <source>
        <strain evidence="6">Arlian Lab</strain>
    </source>
</reference>
<evidence type="ECO:0000256" key="1">
    <source>
        <dbReference type="ARBA" id="ARBA00004123"/>
    </source>
</evidence>
<dbReference type="InterPro" id="IPR051662">
    <property type="entry name" value="H2.0_Homeobox_NeuralPatt"/>
</dbReference>
<dbReference type="PANTHER" id="PTHR24331">
    <property type="entry name" value="DBX"/>
    <property type="match status" value="1"/>
</dbReference>
<dbReference type="GO" id="GO:0003677">
    <property type="term" value="F:DNA binding"/>
    <property type="evidence" value="ECO:0007669"/>
    <property type="project" value="UniProtKB-UniRule"/>
</dbReference>
<protein>
    <submittedName>
        <fullName evidence="6">Homeodomain protein 2</fullName>
    </submittedName>
</protein>
<dbReference type="InterPro" id="IPR001356">
    <property type="entry name" value="HD"/>
</dbReference>
<proteinExistence type="predicted"/>
<sequence>MRFLILFILIFSIWESLGSQVQTNTTTDLITSSNTLISNHGVNNHVTTAVGHIGRLPNALANHHDHHRPSAHSHHSGTNPNHHHHQLHPNSLRPLAASLSFATGFPWATRGKPRRGMMRRAVFSDAQRQGLEKRFQMQKYISKPDRKKLAEKLGLKDSQIEINSHKNLKKRLELKLTKFLLTVREK</sequence>
<dbReference type="GO" id="GO:0006357">
    <property type="term" value="P:regulation of transcription by RNA polymerase II"/>
    <property type="evidence" value="ECO:0007669"/>
    <property type="project" value="TreeGrafter"/>
</dbReference>
<dbReference type="InterPro" id="IPR009057">
    <property type="entry name" value="Homeodomain-like_sf"/>
</dbReference>
<dbReference type="CDD" id="cd00086">
    <property type="entry name" value="homeodomain"/>
    <property type="match status" value="1"/>
</dbReference>
<keyword evidence="2 3" id="KW-0238">DNA-binding</keyword>
<evidence type="ECO:0000256" key="2">
    <source>
        <dbReference type="PROSITE-ProRule" id="PRU00108"/>
    </source>
</evidence>
<evidence type="ECO:0000313" key="7">
    <source>
        <dbReference type="Proteomes" id="UP000616769"/>
    </source>
</evidence>
<dbReference type="PANTHER" id="PTHR24331:SF0">
    <property type="entry name" value="DBX"/>
    <property type="match status" value="1"/>
</dbReference>
<feature type="signal peptide" evidence="5">
    <location>
        <begin position="1"/>
        <end position="18"/>
    </location>
</feature>
<feature type="compositionally biased region" description="Basic residues" evidence="4">
    <location>
        <begin position="64"/>
        <end position="87"/>
    </location>
</feature>
<dbReference type="EMBL" id="JXLN01010922">
    <property type="protein sequence ID" value="KPM06538.1"/>
    <property type="molecule type" value="Genomic_DNA"/>
</dbReference>
<dbReference type="Pfam" id="PF00046">
    <property type="entry name" value="Homeodomain"/>
    <property type="match status" value="1"/>
</dbReference>
<evidence type="ECO:0000256" key="4">
    <source>
        <dbReference type="SAM" id="MobiDB-lite"/>
    </source>
</evidence>
<dbReference type="GO" id="GO:0005634">
    <property type="term" value="C:nucleus"/>
    <property type="evidence" value="ECO:0007669"/>
    <property type="project" value="UniProtKB-SubCell"/>
</dbReference>
<dbReference type="AlphaFoldDB" id="A0A132A6E0"/>
<evidence type="ECO:0000256" key="3">
    <source>
        <dbReference type="RuleBase" id="RU000682"/>
    </source>
</evidence>
<keyword evidence="2 3" id="KW-0539">Nucleus</keyword>
<gene>
    <name evidence="6" type="ORF">QR98_0050150</name>
</gene>
<dbReference type="Gene3D" id="1.10.10.60">
    <property type="entry name" value="Homeodomain-like"/>
    <property type="match status" value="1"/>
</dbReference>
<accession>A0A132A6E0</accession>
<dbReference type="Proteomes" id="UP000616769">
    <property type="component" value="Unassembled WGS sequence"/>
</dbReference>
<dbReference type="OrthoDB" id="6159439at2759"/>
<name>A0A132A6E0_SARSC</name>
<evidence type="ECO:0000256" key="5">
    <source>
        <dbReference type="SAM" id="SignalP"/>
    </source>
</evidence>
<feature type="region of interest" description="Disordered" evidence="4">
    <location>
        <begin position="62"/>
        <end position="89"/>
    </location>
</feature>
<evidence type="ECO:0000313" key="6">
    <source>
        <dbReference type="EMBL" id="KPM06538.1"/>
    </source>
</evidence>
<organism evidence="6 7">
    <name type="scientific">Sarcoptes scabiei</name>
    <name type="common">Itch mite</name>
    <name type="synonym">Acarus scabiei</name>
    <dbReference type="NCBI Taxonomy" id="52283"/>
    <lineage>
        <taxon>Eukaryota</taxon>
        <taxon>Metazoa</taxon>
        <taxon>Ecdysozoa</taxon>
        <taxon>Arthropoda</taxon>
        <taxon>Chelicerata</taxon>
        <taxon>Arachnida</taxon>
        <taxon>Acari</taxon>
        <taxon>Acariformes</taxon>
        <taxon>Sarcoptiformes</taxon>
        <taxon>Astigmata</taxon>
        <taxon>Psoroptidia</taxon>
        <taxon>Sarcoptoidea</taxon>
        <taxon>Sarcoptidae</taxon>
        <taxon>Sarcoptinae</taxon>
        <taxon>Sarcoptes</taxon>
    </lineage>
</organism>
<feature type="chain" id="PRO_5010784455" evidence="5">
    <location>
        <begin position="19"/>
        <end position="186"/>
    </location>
</feature>
<dbReference type="VEuPathDB" id="VectorBase:SSCA009794"/>
<comment type="caution">
    <text evidence="6">The sequence shown here is derived from an EMBL/GenBank/DDBJ whole genome shotgun (WGS) entry which is preliminary data.</text>
</comment>
<dbReference type="SMART" id="SM00389">
    <property type="entry name" value="HOX"/>
    <property type="match status" value="1"/>
</dbReference>
<keyword evidence="5" id="KW-0732">Signal</keyword>
<keyword evidence="2 3" id="KW-0371">Homeobox</keyword>
<comment type="subcellular location">
    <subcellularLocation>
        <location evidence="1 2 3">Nucleus</location>
    </subcellularLocation>
</comment>
<dbReference type="PROSITE" id="PS50071">
    <property type="entry name" value="HOMEOBOX_2"/>
    <property type="match status" value="1"/>
</dbReference>